<dbReference type="AlphaFoldDB" id="A0A8J2NLW6"/>
<evidence type="ECO:0000313" key="1">
    <source>
        <dbReference type="EMBL" id="CAG7717886.1"/>
    </source>
</evidence>
<gene>
    <name evidence="1" type="ORF">AFUS01_LOCUS7320</name>
</gene>
<name>A0A8J2NLW6_9HEXA</name>
<keyword evidence="2" id="KW-1185">Reference proteome</keyword>
<protein>
    <submittedName>
        <fullName evidence="1">Uncharacterized protein</fullName>
    </submittedName>
</protein>
<reference evidence="1" key="1">
    <citation type="submission" date="2021-06" db="EMBL/GenBank/DDBJ databases">
        <authorList>
            <person name="Hodson N. C."/>
            <person name="Mongue J. A."/>
            <person name="Jaron S. K."/>
        </authorList>
    </citation>
    <scope>NUCLEOTIDE SEQUENCE</scope>
</reference>
<dbReference type="EMBL" id="CAJVCH010049355">
    <property type="protein sequence ID" value="CAG7717886.1"/>
    <property type="molecule type" value="Genomic_DNA"/>
</dbReference>
<sequence length="30" mass="3187">MPSGSDLDRQGRSSAQSLKMVLAELKRGPA</sequence>
<evidence type="ECO:0000313" key="2">
    <source>
        <dbReference type="Proteomes" id="UP000708208"/>
    </source>
</evidence>
<organism evidence="1 2">
    <name type="scientific">Allacma fusca</name>
    <dbReference type="NCBI Taxonomy" id="39272"/>
    <lineage>
        <taxon>Eukaryota</taxon>
        <taxon>Metazoa</taxon>
        <taxon>Ecdysozoa</taxon>
        <taxon>Arthropoda</taxon>
        <taxon>Hexapoda</taxon>
        <taxon>Collembola</taxon>
        <taxon>Symphypleona</taxon>
        <taxon>Sminthuridae</taxon>
        <taxon>Allacma</taxon>
    </lineage>
</organism>
<comment type="caution">
    <text evidence="1">The sequence shown here is derived from an EMBL/GenBank/DDBJ whole genome shotgun (WGS) entry which is preliminary data.</text>
</comment>
<feature type="non-terminal residue" evidence="1">
    <location>
        <position position="30"/>
    </location>
</feature>
<proteinExistence type="predicted"/>
<dbReference type="Proteomes" id="UP000708208">
    <property type="component" value="Unassembled WGS sequence"/>
</dbReference>
<accession>A0A8J2NLW6</accession>